<evidence type="ECO:0000313" key="1">
    <source>
        <dbReference type="EMBL" id="QWV94652.1"/>
    </source>
</evidence>
<protein>
    <submittedName>
        <fullName evidence="1">Uncharacterized protein</fullName>
    </submittedName>
</protein>
<dbReference type="EMBL" id="CP076723">
    <property type="protein sequence ID" value="QWV94652.1"/>
    <property type="molecule type" value="Genomic_DNA"/>
</dbReference>
<gene>
    <name evidence="1" type="ORF">KP004_05575</name>
</gene>
<sequence>MGQVREAHDAAVRSVLSHMEEHYCHYRSPEGIRCGGMASSTTPAAHCNWTPAVPVDRFENRNPASKFALQRVNGEPPRVVVAGEKIRIKKKRGAQVVLPGDEATSGPRQAERLLDVAEELRHRGPPGEGWPCWRCRNRRCI</sequence>
<organism evidence="1 2">
    <name type="scientific">Geomonas oryzisoli</name>
    <dbReference type="NCBI Taxonomy" id="2847992"/>
    <lineage>
        <taxon>Bacteria</taxon>
        <taxon>Pseudomonadati</taxon>
        <taxon>Thermodesulfobacteriota</taxon>
        <taxon>Desulfuromonadia</taxon>
        <taxon>Geobacterales</taxon>
        <taxon>Geobacteraceae</taxon>
        <taxon>Geomonas</taxon>
    </lineage>
</organism>
<dbReference type="RefSeq" id="WP_216801379.1">
    <property type="nucleotide sequence ID" value="NZ_CP076723.1"/>
</dbReference>
<dbReference type="Proteomes" id="UP000683557">
    <property type="component" value="Chromosome"/>
</dbReference>
<proteinExistence type="predicted"/>
<evidence type="ECO:0000313" key="2">
    <source>
        <dbReference type="Proteomes" id="UP000683557"/>
    </source>
</evidence>
<name>A0ABX8JB86_9BACT</name>
<accession>A0ABX8JB86</accession>
<reference evidence="1 2" key="1">
    <citation type="submission" date="2021-06" db="EMBL/GenBank/DDBJ databases">
        <title>Gemonas diversity in paddy soil.</title>
        <authorList>
            <person name="Liu G."/>
        </authorList>
    </citation>
    <scope>NUCLEOTIDE SEQUENCE [LARGE SCALE GENOMIC DNA]</scope>
    <source>
        <strain evidence="1 2">RG10</strain>
    </source>
</reference>
<keyword evidence="2" id="KW-1185">Reference proteome</keyword>